<feature type="region of interest" description="Disordered" evidence="1">
    <location>
        <begin position="97"/>
        <end position="125"/>
    </location>
</feature>
<proteinExistence type="predicted"/>
<sequence>MKTLQHHNVEDEISELTIPEAEEMIEDALGGLEHFVDPSLRQTLHFLAPAGYQVIVELCGENGRSKRRGSLATTWNPEEDEIRIYFERIDGDEDYPESHVAESNGNGYAHATIPRHSRTTARATHGNMEERWIHEPSAPLPADVDDQIRELCATLAEAERGGHAFIALKWFRDSFLPRKAFRWNQNPESRQLILAEAIQRGVVSTSKIPNPKTPAYPTTTIRLNRAEAGIAEDVQRFRPVAEQSASLMDMLDEDRGTRG</sequence>
<evidence type="ECO:0000256" key="1">
    <source>
        <dbReference type="SAM" id="MobiDB-lite"/>
    </source>
</evidence>
<dbReference type="AlphaFoldDB" id="E6Q0B0"/>
<name>E6Q0B0_9ZZZZ</name>
<reference evidence="2" key="1">
    <citation type="submission" date="2009-10" db="EMBL/GenBank/DDBJ databases">
        <title>Diversity of trophic interactions inside an arsenic-rich microbial ecosystem.</title>
        <authorList>
            <person name="Bertin P.N."/>
            <person name="Heinrich-Salmeron A."/>
            <person name="Pelletier E."/>
            <person name="Goulhen-Chollet F."/>
            <person name="Arsene-Ploetze F."/>
            <person name="Gallien S."/>
            <person name="Calteau A."/>
            <person name="Vallenet D."/>
            <person name="Casiot C."/>
            <person name="Chane-Woon-Ming B."/>
            <person name="Giloteaux L."/>
            <person name="Barakat M."/>
            <person name="Bonnefoy V."/>
            <person name="Bruneel O."/>
            <person name="Chandler M."/>
            <person name="Cleiss J."/>
            <person name="Duran R."/>
            <person name="Elbaz-Poulichet F."/>
            <person name="Fonknechten N."/>
            <person name="Lauga B."/>
            <person name="Mornico D."/>
            <person name="Ortet P."/>
            <person name="Schaeffer C."/>
            <person name="Siguier P."/>
            <person name="Alexander Thil Smith A."/>
            <person name="Van Dorsselaer A."/>
            <person name="Weissenbach J."/>
            <person name="Medigue C."/>
            <person name="Le Paslier D."/>
        </authorList>
    </citation>
    <scope>NUCLEOTIDE SEQUENCE</scope>
</reference>
<organism evidence="2">
    <name type="scientific">mine drainage metagenome</name>
    <dbReference type="NCBI Taxonomy" id="410659"/>
    <lineage>
        <taxon>unclassified sequences</taxon>
        <taxon>metagenomes</taxon>
        <taxon>ecological metagenomes</taxon>
    </lineage>
</organism>
<dbReference type="EMBL" id="CABN01000155">
    <property type="protein sequence ID" value="CBI00619.1"/>
    <property type="molecule type" value="Genomic_DNA"/>
</dbReference>
<gene>
    <name evidence="2" type="ORF">CARN3_0167</name>
</gene>
<protein>
    <submittedName>
        <fullName evidence="2">Uncharacterized protein</fullName>
    </submittedName>
</protein>
<accession>E6Q0B0</accession>
<evidence type="ECO:0000313" key="2">
    <source>
        <dbReference type="EMBL" id="CBI00619.1"/>
    </source>
</evidence>
<comment type="caution">
    <text evidence="2">The sequence shown here is derived from an EMBL/GenBank/DDBJ whole genome shotgun (WGS) entry which is preliminary data.</text>
</comment>